<evidence type="ECO:0000259" key="11">
    <source>
        <dbReference type="PROSITE" id="PS50994"/>
    </source>
</evidence>
<sequence>MINSKNTNDQYKKRQKFQGNCRSYGKRGHKQRDCWNKEEKQQSSFKENKHSGDGNALTGSLLTSRCDSTTQGDSKNWLLDSCTSHHMTNKRKWFSKMHRLPFPSNERSTTAVGLDSIGNSKYFLLFKDDYSSYVLLYFLKYKSEVKNCFVNYLQRFEKETKQKINTLRTDNGLEFVNKDLGDILYKNGIKHQRKCAHTPKQNGKAERENRTLDEAARTMLFAKNLPKSLWAEAVNTAAYVLNRSRKTNVLNKMPFELWHEYKALINHFKVFGCDVYTYVHKVLRKKWDAKSKLGKFIGYDDNTKSVRVLSSDGKKIEIYRDIIFKDELEINAQLQENCNIDNFAFYKIDFNLIELENIEICPANEIAENLNEPMNINNENENNENVNVIQENENGLNEMENDVLIENKNENLDQFEHVNYEPRYNLRNHRNLEPPNRGDTVTTFLFDSEEIDAIFLPFSGAPRTYNEAIKSERNSRLQQHLPMIIPNVQQVESPIPSCPKESQFAQCSANQSQSSSKTESISVECGIEAAKSLPTKKAVPNLLPTAAVENTSMTSVATPVPAPIPPCSSELIPEKPNESPNIVEATPVPAPIPPCSNQMIHERENESPNIVPTSENFQKNQLVWAYYSKKWDYLPGIISRIEKKINKNTKMMRVTKIFVKYFEPPTGKKLKSWPHEPKKIKNLTADSIVEERQKRSTDHRLESYLKEMLKNSTTKATINFDIRIKNALNVL</sequence>
<dbReference type="GO" id="GO:0046872">
    <property type="term" value="F:metal ion binding"/>
    <property type="evidence" value="ECO:0007669"/>
    <property type="project" value="UniProtKB-KW"/>
</dbReference>
<dbReference type="InterPro" id="IPR036397">
    <property type="entry name" value="RNaseH_sf"/>
</dbReference>
<keyword evidence="2" id="KW-0479">Metal-binding</keyword>
<dbReference type="InterPro" id="IPR039537">
    <property type="entry name" value="Retrotran_Ty1/copia-like"/>
</dbReference>
<proteinExistence type="predicted"/>
<comment type="caution">
    <text evidence="12">The sequence shown here is derived from an EMBL/GenBank/DDBJ whole genome shotgun (WGS) entry which is preliminary data.</text>
</comment>
<dbReference type="EMBL" id="JBJJXI010000133">
    <property type="protein sequence ID" value="KAL3388419.1"/>
    <property type="molecule type" value="Genomic_DNA"/>
</dbReference>
<feature type="region of interest" description="Disordered" evidence="10">
    <location>
        <begin position="1"/>
        <end position="56"/>
    </location>
</feature>
<evidence type="ECO:0000313" key="12">
    <source>
        <dbReference type="EMBL" id="KAL3388419.1"/>
    </source>
</evidence>
<evidence type="ECO:0000256" key="7">
    <source>
        <dbReference type="ARBA" id="ARBA00022918"/>
    </source>
</evidence>
<dbReference type="GO" id="GO:0003887">
    <property type="term" value="F:DNA-directed DNA polymerase activity"/>
    <property type="evidence" value="ECO:0007669"/>
    <property type="project" value="UniProtKB-KW"/>
</dbReference>
<evidence type="ECO:0000256" key="8">
    <source>
        <dbReference type="ARBA" id="ARBA00022932"/>
    </source>
</evidence>
<evidence type="ECO:0000256" key="10">
    <source>
        <dbReference type="SAM" id="MobiDB-lite"/>
    </source>
</evidence>
<evidence type="ECO:0000256" key="6">
    <source>
        <dbReference type="ARBA" id="ARBA00022908"/>
    </source>
</evidence>
<evidence type="ECO:0000256" key="3">
    <source>
        <dbReference type="ARBA" id="ARBA00022759"/>
    </source>
</evidence>
<dbReference type="Gene3D" id="3.30.420.10">
    <property type="entry name" value="Ribonuclease H-like superfamily/Ribonuclease H"/>
    <property type="match status" value="1"/>
</dbReference>
<keyword evidence="7" id="KW-0695">RNA-directed DNA polymerase</keyword>
<dbReference type="PROSITE" id="PS50994">
    <property type="entry name" value="INTEGRASE"/>
    <property type="match status" value="1"/>
</dbReference>
<feature type="compositionally biased region" description="Basic and acidic residues" evidence="10">
    <location>
        <begin position="31"/>
        <end position="52"/>
    </location>
</feature>
<dbReference type="Pfam" id="PF25597">
    <property type="entry name" value="SH3_retrovirus"/>
    <property type="match status" value="1"/>
</dbReference>
<keyword evidence="8" id="KW-0548">Nucleotidyltransferase</keyword>
<keyword evidence="8" id="KW-0808">Transferase</keyword>
<evidence type="ECO:0000313" key="13">
    <source>
        <dbReference type="Proteomes" id="UP001627154"/>
    </source>
</evidence>
<dbReference type="SUPFAM" id="SSF53098">
    <property type="entry name" value="Ribonuclease H-like"/>
    <property type="match status" value="1"/>
</dbReference>
<keyword evidence="1" id="KW-0540">Nuclease</keyword>
<dbReference type="AlphaFoldDB" id="A0ABD2W6V8"/>
<dbReference type="GO" id="GO:0004519">
    <property type="term" value="F:endonuclease activity"/>
    <property type="evidence" value="ECO:0007669"/>
    <property type="project" value="UniProtKB-KW"/>
</dbReference>
<accession>A0ABD2W6V8</accession>
<reference evidence="12 13" key="1">
    <citation type="journal article" date="2024" name="bioRxiv">
        <title>A reference genome for Trichogramma kaykai: A tiny desert-dwelling parasitoid wasp with competing sex-ratio distorters.</title>
        <authorList>
            <person name="Culotta J."/>
            <person name="Lindsey A.R."/>
        </authorList>
    </citation>
    <scope>NUCLEOTIDE SEQUENCE [LARGE SCALE GENOMIC DNA]</scope>
    <source>
        <strain evidence="12 13">KSX58</strain>
    </source>
</reference>
<keyword evidence="6" id="KW-0229">DNA integration</keyword>
<dbReference type="GO" id="GO:0016787">
    <property type="term" value="F:hydrolase activity"/>
    <property type="evidence" value="ECO:0007669"/>
    <property type="project" value="UniProtKB-KW"/>
</dbReference>
<keyword evidence="8" id="KW-0239">DNA-directed DNA polymerase</keyword>
<evidence type="ECO:0000256" key="4">
    <source>
        <dbReference type="ARBA" id="ARBA00022801"/>
    </source>
</evidence>
<feature type="domain" description="Integrase catalytic" evidence="11">
    <location>
        <begin position="99"/>
        <end position="262"/>
    </location>
</feature>
<evidence type="ECO:0000256" key="2">
    <source>
        <dbReference type="ARBA" id="ARBA00022723"/>
    </source>
</evidence>
<evidence type="ECO:0000256" key="1">
    <source>
        <dbReference type="ARBA" id="ARBA00022722"/>
    </source>
</evidence>
<evidence type="ECO:0000256" key="9">
    <source>
        <dbReference type="ARBA" id="ARBA00023172"/>
    </source>
</evidence>
<dbReference type="GO" id="GO:0015074">
    <property type="term" value="P:DNA integration"/>
    <property type="evidence" value="ECO:0007669"/>
    <property type="project" value="UniProtKB-KW"/>
</dbReference>
<keyword evidence="9" id="KW-0233">DNA recombination</keyword>
<organism evidence="12 13">
    <name type="scientific">Trichogramma kaykai</name>
    <dbReference type="NCBI Taxonomy" id="54128"/>
    <lineage>
        <taxon>Eukaryota</taxon>
        <taxon>Metazoa</taxon>
        <taxon>Ecdysozoa</taxon>
        <taxon>Arthropoda</taxon>
        <taxon>Hexapoda</taxon>
        <taxon>Insecta</taxon>
        <taxon>Pterygota</taxon>
        <taxon>Neoptera</taxon>
        <taxon>Endopterygota</taxon>
        <taxon>Hymenoptera</taxon>
        <taxon>Apocrita</taxon>
        <taxon>Proctotrupomorpha</taxon>
        <taxon>Chalcidoidea</taxon>
        <taxon>Trichogrammatidae</taxon>
        <taxon>Trichogramma</taxon>
    </lineage>
</organism>
<dbReference type="InterPro" id="IPR057670">
    <property type="entry name" value="SH3_retrovirus"/>
</dbReference>
<dbReference type="GO" id="GO:0003964">
    <property type="term" value="F:RNA-directed DNA polymerase activity"/>
    <property type="evidence" value="ECO:0007669"/>
    <property type="project" value="UniProtKB-KW"/>
</dbReference>
<keyword evidence="5" id="KW-0460">Magnesium</keyword>
<dbReference type="PANTHER" id="PTHR42648">
    <property type="entry name" value="TRANSPOSASE, PUTATIVE-RELATED"/>
    <property type="match status" value="1"/>
</dbReference>
<dbReference type="PANTHER" id="PTHR42648:SF11">
    <property type="entry name" value="TRANSPOSON TY4-P GAG-POL POLYPROTEIN"/>
    <property type="match status" value="1"/>
</dbReference>
<name>A0ABD2W6V8_9HYME</name>
<keyword evidence="4" id="KW-0378">Hydrolase</keyword>
<keyword evidence="3" id="KW-0255">Endonuclease</keyword>
<evidence type="ECO:0000256" key="5">
    <source>
        <dbReference type="ARBA" id="ARBA00022842"/>
    </source>
</evidence>
<dbReference type="Pfam" id="PF00665">
    <property type="entry name" value="rve"/>
    <property type="match status" value="1"/>
</dbReference>
<dbReference type="InterPro" id="IPR012337">
    <property type="entry name" value="RNaseH-like_sf"/>
</dbReference>
<dbReference type="Proteomes" id="UP001627154">
    <property type="component" value="Unassembled WGS sequence"/>
</dbReference>
<gene>
    <name evidence="12" type="ORF">TKK_016427</name>
</gene>
<keyword evidence="13" id="KW-1185">Reference proteome</keyword>
<protein>
    <recommendedName>
        <fullName evidence="11">Integrase catalytic domain-containing protein</fullName>
    </recommendedName>
</protein>
<dbReference type="GO" id="GO:0006310">
    <property type="term" value="P:DNA recombination"/>
    <property type="evidence" value="ECO:0007669"/>
    <property type="project" value="UniProtKB-KW"/>
</dbReference>
<dbReference type="InterPro" id="IPR001584">
    <property type="entry name" value="Integrase_cat-core"/>
</dbReference>